<accession>A0A0S4KI93</accession>
<proteinExistence type="predicted"/>
<dbReference type="EMBL" id="CYKH01002138">
    <property type="protein sequence ID" value="CUI15394.1"/>
    <property type="molecule type" value="Genomic_DNA"/>
</dbReference>
<feature type="compositionally biased region" description="Low complexity" evidence="1">
    <location>
        <begin position="340"/>
        <end position="373"/>
    </location>
</feature>
<name>A0A0S4KI93_BODSA</name>
<evidence type="ECO:0000256" key="1">
    <source>
        <dbReference type="SAM" id="MobiDB-lite"/>
    </source>
</evidence>
<evidence type="ECO:0000313" key="2">
    <source>
        <dbReference type="EMBL" id="CUI15394.1"/>
    </source>
</evidence>
<feature type="compositionally biased region" description="Polar residues" evidence="1">
    <location>
        <begin position="288"/>
        <end position="298"/>
    </location>
</feature>
<reference evidence="3" key="1">
    <citation type="submission" date="2015-09" db="EMBL/GenBank/DDBJ databases">
        <authorList>
            <consortium name="Pathogen Informatics"/>
        </authorList>
    </citation>
    <scope>NUCLEOTIDE SEQUENCE [LARGE SCALE GENOMIC DNA]</scope>
    <source>
        <strain evidence="3">Lake Konstanz</strain>
    </source>
</reference>
<keyword evidence="3" id="KW-1185">Reference proteome</keyword>
<gene>
    <name evidence="2" type="ORF">BSAL_41765</name>
</gene>
<feature type="region of interest" description="Disordered" evidence="1">
    <location>
        <begin position="278"/>
        <end position="312"/>
    </location>
</feature>
<protein>
    <submittedName>
        <fullName evidence="2">Uncharacterized protein</fullName>
    </submittedName>
</protein>
<feature type="region of interest" description="Disordered" evidence="1">
    <location>
        <begin position="329"/>
        <end position="396"/>
    </location>
</feature>
<dbReference type="Proteomes" id="UP000051952">
    <property type="component" value="Unassembled WGS sequence"/>
</dbReference>
<evidence type="ECO:0000313" key="3">
    <source>
        <dbReference type="Proteomes" id="UP000051952"/>
    </source>
</evidence>
<dbReference type="VEuPathDB" id="TriTrypDB:BSAL_41765"/>
<sequence length="454" mass="49440">MDRTSRTHFGMDERGLGGTYMIQQQFLHMYRRIQTAEKLIDNDPPATGMFRRPTFSQFGDYWKRVQPVQYTIESKVDHAPPVSFPLLEGLYINQRRPPGASFEAAHRANQRKHNSKRGELDLEHAEVIEGVHVEGMPESMIAYLGSIHKRKIAVAEEKDAIRRRRLLREQQDTAVGRYDDAYHYSGAGGDLNALARDTLFSLDQHARVSGAPIDAEGNLYHGILSVSPTIGDASYSSPLAGADNPNAMQEALLPMHSLVLKSPHEQHEPDALVHTRSTVRGASMRSKPASQSGVYSSSRSEKEGGALEAPAPMKKSISCLNPELLAASAPKKLVMRKPTSASPSAPSRSPRPGSQPGSRSAPDAFRAPSGSPRRPSRQTTAHVPAPPPRRAVDSSMAGHQYAPICMSVLSAAATPIVLPSGHVQQIPPKVVGLMQRYDDGDDCAACDDHHINAA</sequence>
<organism evidence="2 3">
    <name type="scientific">Bodo saltans</name>
    <name type="common">Flagellated protozoan</name>
    <dbReference type="NCBI Taxonomy" id="75058"/>
    <lineage>
        <taxon>Eukaryota</taxon>
        <taxon>Discoba</taxon>
        <taxon>Euglenozoa</taxon>
        <taxon>Kinetoplastea</taxon>
        <taxon>Metakinetoplastina</taxon>
        <taxon>Eubodonida</taxon>
        <taxon>Bodonidae</taxon>
        <taxon>Bodo</taxon>
    </lineage>
</organism>
<dbReference type="AlphaFoldDB" id="A0A0S4KI93"/>